<dbReference type="PROSITE" id="PS51373">
    <property type="entry name" value="HIPIP"/>
    <property type="match status" value="1"/>
</dbReference>
<dbReference type="RefSeq" id="WP_129607400.1">
    <property type="nucleotide sequence ID" value="NZ_UWOC01000019.1"/>
</dbReference>
<dbReference type="InterPro" id="IPR006311">
    <property type="entry name" value="TAT_signal"/>
</dbReference>
<comment type="caution">
    <text evidence="8">The sequence shown here is derived from an EMBL/GenBank/DDBJ whole genome shotgun (WGS) entry which is preliminary data.</text>
</comment>
<evidence type="ECO:0000256" key="2">
    <source>
        <dbReference type="ARBA" id="ARBA00022485"/>
    </source>
</evidence>
<evidence type="ECO:0000256" key="5">
    <source>
        <dbReference type="ARBA" id="ARBA00023004"/>
    </source>
</evidence>
<dbReference type="InterPro" id="IPR019546">
    <property type="entry name" value="TAT_signal_bac_arc"/>
</dbReference>
<evidence type="ECO:0000256" key="3">
    <source>
        <dbReference type="ARBA" id="ARBA00022723"/>
    </source>
</evidence>
<dbReference type="InterPro" id="IPR000170">
    <property type="entry name" value="High_potential_FeS_prot"/>
</dbReference>
<evidence type="ECO:0000256" key="4">
    <source>
        <dbReference type="ARBA" id="ARBA00022982"/>
    </source>
</evidence>
<dbReference type="GO" id="GO:0019646">
    <property type="term" value="P:aerobic electron transport chain"/>
    <property type="evidence" value="ECO:0007669"/>
    <property type="project" value="InterPro"/>
</dbReference>
<keyword evidence="5" id="KW-0408">Iron</keyword>
<dbReference type="GO" id="GO:0046872">
    <property type="term" value="F:metal ion binding"/>
    <property type="evidence" value="ECO:0007669"/>
    <property type="project" value="UniProtKB-KW"/>
</dbReference>
<name>A0A447CQ03_9BRAD</name>
<organism evidence="8 9">
    <name type="scientific">Rhodoplanes serenus</name>
    <dbReference type="NCBI Taxonomy" id="200615"/>
    <lineage>
        <taxon>Bacteria</taxon>
        <taxon>Pseudomonadati</taxon>
        <taxon>Pseudomonadota</taxon>
        <taxon>Alphaproteobacteria</taxon>
        <taxon>Hyphomicrobiales</taxon>
        <taxon>Nitrobacteraceae</taxon>
        <taxon>Rhodoplanes</taxon>
    </lineage>
</organism>
<dbReference type="Gene3D" id="4.10.490.10">
    <property type="entry name" value="High potential iron-sulphur protein"/>
    <property type="match status" value="1"/>
</dbReference>
<dbReference type="OrthoDB" id="5334781at2"/>
<reference evidence="9" key="1">
    <citation type="submission" date="2018-10" db="EMBL/GenBank/DDBJ databases">
        <authorList>
            <person name="Peiro R."/>
            <person name="Begona"/>
            <person name="Cbmso G."/>
            <person name="Lopez M."/>
            <person name="Gonzalez S."/>
            <person name="Sacristan E."/>
            <person name="Castillo E."/>
        </authorList>
    </citation>
    <scope>NUCLEOTIDE SEQUENCE [LARGE SCALE GENOMIC DNA]</scope>
</reference>
<dbReference type="PROSITE" id="PS51318">
    <property type="entry name" value="TAT"/>
    <property type="match status" value="1"/>
</dbReference>
<evidence type="ECO:0000259" key="7">
    <source>
        <dbReference type="PROSITE" id="PS51373"/>
    </source>
</evidence>
<evidence type="ECO:0000256" key="6">
    <source>
        <dbReference type="ARBA" id="ARBA00023014"/>
    </source>
</evidence>
<dbReference type="InterPro" id="IPR036369">
    <property type="entry name" value="HIPIP_sf"/>
</dbReference>
<sequence length="89" mass="9244">MSETSKTGEVSRRGLLKTAASAAGAAAILGVAVQPAAAKMSQKAVAYQDTPLGDKTCDTCSNWRPPNGCATVEGEIAPKGYCRIFVLKR</sequence>
<dbReference type="GO" id="GO:0009055">
    <property type="term" value="F:electron transfer activity"/>
    <property type="evidence" value="ECO:0007669"/>
    <property type="project" value="InterPro"/>
</dbReference>
<dbReference type="NCBIfam" id="TIGR01409">
    <property type="entry name" value="TAT_signal_seq"/>
    <property type="match status" value="1"/>
</dbReference>
<protein>
    <submittedName>
        <fullName evidence="8">Iron oxidase</fullName>
    </submittedName>
</protein>
<evidence type="ECO:0000313" key="9">
    <source>
        <dbReference type="Proteomes" id="UP000289200"/>
    </source>
</evidence>
<feature type="domain" description="High potential iron-sulfur proteins family profile" evidence="7">
    <location>
        <begin position="28"/>
        <end position="89"/>
    </location>
</feature>
<accession>A0A447CQ03</accession>
<dbReference type="AlphaFoldDB" id="A0A447CQ03"/>
<gene>
    <name evidence="8" type="primary">iro</name>
    <name evidence="8" type="ORF">RHODGE_RHODGE_00335</name>
</gene>
<keyword evidence="6" id="KW-0411">Iron-sulfur</keyword>
<evidence type="ECO:0000256" key="1">
    <source>
        <dbReference type="ARBA" id="ARBA00022448"/>
    </source>
</evidence>
<keyword evidence="3" id="KW-0479">Metal-binding</keyword>
<dbReference type="Proteomes" id="UP000289200">
    <property type="component" value="Unassembled WGS sequence"/>
</dbReference>
<keyword evidence="9" id="KW-1185">Reference proteome</keyword>
<keyword evidence="4" id="KW-0249">Electron transport</keyword>
<dbReference type="GO" id="GO:0051539">
    <property type="term" value="F:4 iron, 4 sulfur cluster binding"/>
    <property type="evidence" value="ECO:0007669"/>
    <property type="project" value="UniProtKB-KW"/>
</dbReference>
<keyword evidence="2" id="KW-0004">4Fe-4S</keyword>
<dbReference type="EMBL" id="UWOC01000019">
    <property type="protein sequence ID" value="VCU07229.1"/>
    <property type="molecule type" value="Genomic_DNA"/>
</dbReference>
<proteinExistence type="predicted"/>
<keyword evidence="1" id="KW-0813">Transport</keyword>
<dbReference type="SUPFAM" id="SSF57652">
    <property type="entry name" value="HIPIP (high potential iron protein)"/>
    <property type="match status" value="1"/>
</dbReference>
<evidence type="ECO:0000313" key="8">
    <source>
        <dbReference type="EMBL" id="VCU07229.1"/>
    </source>
</evidence>